<dbReference type="STRING" id="216903.SAMN05444371_3149"/>
<evidence type="ECO:0000259" key="1">
    <source>
        <dbReference type="Pfam" id="PF13454"/>
    </source>
</evidence>
<dbReference type="SUPFAM" id="SSF51905">
    <property type="entry name" value="FAD/NAD(P)-binding domain"/>
    <property type="match status" value="1"/>
</dbReference>
<evidence type="ECO:0000313" key="3">
    <source>
        <dbReference type="Proteomes" id="UP000184498"/>
    </source>
</evidence>
<keyword evidence="3" id="KW-1185">Reference proteome</keyword>
<organism evidence="2 3">
    <name type="scientific">Epilithonimonas mollis</name>
    <dbReference type="NCBI Taxonomy" id="216903"/>
    <lineage>
        <taxon>Bacteria</taxon>
        <taxon>Pseudomonadati</taxon>
        <taxon>Bacteroidota</taxon>
        <taxon>Flavobacteriia</taxon>
        <taxon>Flavobacteriales</taxon>
        <taxon>Weeksellaceae</taxon>
        <taxon>Chryseobacterium group</taxon>
        <taxon>Epilithonimonas</taxon>
    </lineage>
</organism>
<dbReference type="Pfam" id="PF13454">
    <property type="entry name" value="NAD_binding_9"/>
    <property type="match status" value="1"/>
</dbReference>
<feature type="domain" description="FAD-dependent urate hydroxylase HpyO/Asp monooxygenase CreE-like FAD/NAD(P)-binding" evidence="1">
    <location>
        <begin position="11"/>
        <end position="168"/>
    </location>
</feature>
<dbReference type="InterPro" id="IPR038732">
    <property type="entry name" value="HpyO/CreE_NAD-binding"/>
</dbReference>
<dbReference type="EMBL" id="FRAM01000004">
    <property type="protein sequence ID" value="SHK64630.1"/>
    <property type="molecule type" value="Genomic_DNA"/>
</dbReference>
<dbReference type="OrthoDB" id="6309046at2"/>
<evidence type="ECO:0000313" key="2">
    <source>
        <dbReference type="EMBL" id="SHK64630.1"/>
    </source>
</evidence>
<protein>
    <submittedName>
        <fullName evidence="2">Uncharacterized NAD(P)/FAD-binding protein YdhS</fullName>
    </submittedName>
</protein>
<dbReference type="PANTHER" id="PTHR40254:SF1">
    <property type="entry name" value="BLR0577 PROTEIN"/>
    <property type="match status" value="1"/>
</dbReference>
<dbReference type="Gene3D" id="3.50.50.60">
    <property type="entry name" value="FAD/NAD(P)-binding domain"/>
    <property type="match status" value="1"/>
</dbReference>
<sequence>MNVNNSMILGIVGGGPAALLLLKNMVENSINLERIYIFEKNDRMGVGMPYGKDGSSLEHVANVSANELPNFEISFEDYIESHPPESFADFLPRNFNPYKVIPRLLLGNYLEFVFKFYIRKAKKQGTGVIFHTNCEVRDIVKNNSDNSYSIITSKENVNVHFAVLCTGHYWPKTYEGLVEGWFDSPYPPSKFTSPSNHTVAVRGSSLTAVDAVKTLARLNGTFIRLENGNLKYKLNDTSQNFKIEMFSTGGFLPALRFHSEDQAYSGKWIMSLDEIYEYKQNHGGFIDLDYVYDKSFKKPLKNRDPEFFETIKDLSIEAFVEKMIGIRRELDSFTLFQAEYKEAERSIHRKQSISWKECLAAFSYAMNYPAKHFSAEDMIRLRKTMMPLISVIIASLPQSSYEELIALYEADILDLTQVDKESYVEPHSKVGAVYHYKSVDDKKIEQHYPLFIDAVGQQPLEVKDIPFPGLQKDDLVSAAYLNFKNNDEASRLINADIQVHKGFNNNYYMNVHGVEINDHFQSLDPFGAIVKGLYIMAVPFIGGLNPDYSGLDFCDTAGKRVALSIGEELSDETSEEKVIV</sequence>
<dbReference type="RefSeq" id="WP_072999849.1">
    <property type="nucleotide sequence ID" value="NZ_FRAM01000004.1"/>
</dbReference>
<reference evidence="3" key="1">
    <citation type="submission" date="2016-11" db="EMBL/GenBank/DDBJ databases">
        <authorList>
            <person name="Varghese N."/>
            <person name="Submissions S."/>
        </authorList>
    </citation>
    <scope>NUCLEOTIDE SEQUENCE [LARGE SCALE GENOMIC DNA]</scope>
    <source>
        <strain evidence="3">DSM 18016</strain>
    </source>
</reference>
<dbReference type="InterPro" id="IPR052189">
    <property type="entry name" value="L-asp_N-monooxygenase_NS-form"/>
</dbReference>
<name>A0A1M6U634_9FLAO</name>
<accession>A0A1M6U634</accession>
<gene>
    <name evidence="2" type="ORF">SAMN05444371_3149</name>
</gene>
<dbReference type="InterPro" id="IPR036188">
    <property type="entry name" value="FAD/NAD-bd_sf"/>
</dbReference>
<dbReference type="AlphaFoldDB" id="A0A1M6U634"/>
<proteinExistence type="predicted"/>
<dbReference type="PANTHER" id="PTHR40254">
    <property type="entry name" value="BLR0577 PROTEIN"/>
    <property type="match status" value="1"/>
</dbReference>
<dbReference type="Proteomes" id="UP000184498">
    <property type="component" value="Unassembled WGS sequence"/>
</dbReference>